<protein>
    <submittedName>
        <fullName evidence="1">Uncharacterized protein</fullName>
    </submittedName>
</protein>
<evidence type="ECO:0000313" key="1">
    <source>
        <dbReference type="EMBL" id="CCB45914.1"/>
    </source>
</evidence>
<sequence length="55" mass="6384">MMAIESMDMVMGYLLLENMNSPQWHHNLVAHCQLLAHSASVSIFRNKYEAFDNMI</sequence>
<organism evidence="1 2">
    <name type="scientific">Vitis vinifera</name>
    <name type="common">Grape</name>
    <dbReference type="NCBI Taxonomy" id="29760"/>
    <lineage>
        <taxon>Eukaryota</taxon>
        <taxon>Viridiplantae</taxon>
        <taxon>Streptophyta</taxon>
        <taxon>Embryophyta</taxon>
        <taxon>Tracheophyta</taxon>
        <taxon>Spermatophyta</taxon>
        <taxon>Magnoliopsida</taxon>
        <taxon>eudicotyledons</taxon>
        <taxon>Gunneridae</taxon>
        <taxon>Pentapetalae</taxon>
        <taxon>rosids</taxon>
        <taxon>Vitales</taxon>
        <taxon>Vitaceae</taxon>
        <taxon>Viteae</taxon>
        <taxon>Vitis</taxon>
    </lineage>
</organism>
<name>F6H037_VITVI</name>
<dbReference type="Proteomes" id="UP000009183">
    <property type="component" value="Chromosome 18"/>
</dbReference>
<keyword evidence="2" id="KW-1185">Reference proteome</keyword>
<evidence type="ECO:0000313" key="2">
    <source>
        <dbReference type="Proteomes" id="UP000009183"/>
    </source>
</evidence>
<dbReference type="InParanoid" id="F6H037"/>
<dbReference type="HOGENOM" id="CLU_3036302_0_0_1"/>
<dbReference type="PaxDb" id="29760-VIT_18s0001g11870.t01"/>
<accession>F6H037</accession>
<reference evidence="2" key="1">
    <citation type="journal article" date="2007" name="Nature">
        <title>The grapevine genome sequence suggests ancestral hexaploidization in major angiosperm phyla.</title>
        <authorList>
            <consortium name="The French-Italian Public Consortium for Grapevine Genome Characterization."/>
            <person name="Jaillon O."/>
            <person name="Aury J.-M."/>
            <person name="Noel B."/>
            <person name="Policriti A."/>
            <person name="Clepet C."/>
            <person name="Casagrande A."/>
            <person name="Choisne N."/>
            <person name="Aubourg S."/>
            <person name="Vitulo N."/>
            <person name="Jubin C."/>
            <person name="Vezzi A."/>
            <person name="Legeai F."/>
            <person name="Hugueney P."/>
            <person name="Dasilva C."/>
            <person name="Horner D."/>
            <person name="Mica E."/>
            <person name="Jublot D."/>
            <person name="Poulain J."/>
            <person name="Bruyere C."/>
            <person name="Billault A."/>
            <person name="Segurens B."/>
            <person name="Gouyvenoux M."/>
            <person name="Ugarte E."/>
            <person name="Cattonaro F."/>
            <person name="Anthouard V."/>
            <person name="Vico V."/>
            <person name="Del Fabbro C."/>
            <person name="Alaux M."/>
            <person name="Di Gaspero G."/>
            <person name="Dumas V."/>
            <person name="Felice N."/>
            <person name="Paillard S."/>
            <person name="Juman I."/>
            <person name="Moroldo M."/>
            <person name="Scalabrin S."/>
            <person name="Canaguier A."/>
            <person name="Le Clainche I."/>
            <person name="Malacrida G."/>
            <person name="Durand E."/>
            <person name="Pesole G."/>
            <person name="Laucou V."/>
            <person name="Chatelet P."/>
            <person name="Merdinoglu D."/>
            <person name="Delledonne M."/>
            <person name="Pezzotti M."/>
            <person name="Lecharny A."/>
            <person name="Scarpelli C."/>
            <person name="Artiguenave F."/>
            <person name="Pe M.E."/>
            <person name="Valle G."/>
            <person name="Morgante M."/>
            <person name="Caboche M."/>
            <person name="Adam-Blondon A.-F."/>
            <person name="Weissenbach J."/>
            <person name="Quetier F."/>
            <person name="Wincker P."/>
        </authorList>
    </citation>
    <scope>NUCLEOTIDE SEQUENCE [LARGE SCALE GENOMIC DNA]</scope>
    <source>
        <strain evidence="2">cv. Pinot noir / PN40024</strain>
    </source>
</reference>
<proteinExistence type="predicted"/>
<gene>
    <name evidence="1" type="ordered locus">VIT_18s0001g11870</name>
</gene>
<dbReference type="EMBL" id="FN595227">
    <property type="protein sequence ID" value="CCB45914.1"/>
    <property type="molecule type" value="Genomic_DNA"/>
</dbReference>
<dbReference type="AlphaFoldDB" id="F6H037"/>